<dbReference type="GO" id="GO:0006183">
    <property type="term" value="P:GTP biosynthetic process"/>
    <property type="evidence" value="ECO:0007669"/>
    <property type="project" value="InterPro"/>
</dbReference>
<feature type="compositionally biased region" description="Polar residues" evidence="20">
    <location>
        <begin position="77"/>
        <end position="98"/>
    </location>
</feature>
<dbReference type="GO" id="GO:0046872">
    <property type="term" value="F:metal ion binding"/>
    <property type="evidence" value="ECO:0007669"/>
    <property type="project" value="UniProtKB-KW"/>
</dbReference>
<feature type="region of interest" description="Disordered" evidence="20">
    <location>
        <begin position="77"/>
        <end position="105"/>
    </location>
</feature>
<feature type="coiled-coil region" evidence="19">
    <location>
        <begin position="138"/>
        <end position="165"/>
    </location>
</feature>
<accession>A0A1U8NDV4</accession>
<dbReference type="EC" id="2.7.4.6" evidence="8"/>
<evidence type="ECO:0000256" key="16">
    <source>
        <dbReference type="ARBA" id="ARBA00058621"/>
    </source>
</evidence>
<feature type="binding site" evidence="17">
    <location>
        <position position="459"/>
    </location>
    <ligand>
        <name>ATP</name>
        <dbReference type="ChEBI" id="CHEBI:30616"/>
    </ligand>
</feature>
<dbReference type="Gene3D" id="2.30.29.30">
    <property type="entry name" value="Pleckstrin-homology domain (PH domain)/Phosphotyrosine-binding domain (PTB)"/>
    <property type="match status" value="1"/>
</dbReference>
<comment type="cofactor">
    <cofactor evidence="3">
        <name>Mg(2+)</name>
        <dbReference type="ChEBI" id="CHEBI:18420"/>
    </cofactor>
</comment>
<keyword evidence="22" id="KW-1185">Reference proteome</keyword>
<comment type="subcellular location">
    <subcellularLocation>
        <location evidence="5">Mitochondrion intermembrane space</location>
    </subcellularLocation>
    <subcellularLocation>
        <location evidence="4">Plastid</location>
        <location evidence="4">Chloroplast thylakoid lumen</location>
    </subcellularLocation>
</comment>
<comment type="similarity">
    <text evidence="6 17 18">Belongs to the NDK family.</text>
</comment>
<dbReference type="PANTHER" id="PTHR34837:SF2">
    <property type="entry name" value="OS05G0595500 PROTEIN"/>
    <property type="match status" value="1"/>
</dbReference>
<evidence type="ECO:0000256" key="8">
    <source>
        <dbReference type="ARBA" id="ARBA00012966"/>
    </source>
</evidence>
<dbReference type="GO" id="GO:0006241">
    <property type="term" value="P:CTP biosynthetic process"/>
    <property type="evidence" value="ECO:0007669"/>
    <property type="project" value="InterPro"/>
</dbReference>
<dbReference type="STRING" id="3635.A0A1U8NDV4"/>
<dbReference type="CDD" id="cd04413">
    <property type="entry name" value="NDPk_I"/>
    <property type="match status" value="1"/>
</dbReference>
<dbReference type="GO" id="GO:0009543">
    <property type="term" value="C:chloroplast thylakoid lumen"/>
    <property type="evidence" value="ECO:0007669"/>
    <property type="project" value="UniProtKB-SubCell"/>
</dbReference>
<dbReference type="InterPro" id="IPR034907">
    <property type="entry name" value="NDK-like_dom"/>
</dbReference>
<dbReference type="InterPro" id="IPR011993">
    <property type="entry name" value="PH-like_dom_sf"/>
</dbReference>
<evidence type="ECO:0000256" key="2">
    <source>
        <dbReference type="ARBA" id="ARBA00000937"/>
    </source>
</evidence>
<dbReference type="HAMAP" id="MF_00451">
    <property type="entry name" value="NDP_kinase"/>
    <property type="match status" value="1"/>
</dbReference>
<dbReference type="Pfam" id="PF00334">
    <property type="entry name" value="NDK"/>
    <property type="match status" value="1"/>
</dbReference>
<keyword evidence="9" id="KW-0808">Transferase</keyword>
<dbReference type="InterPro" id="IPR001849">
    <property type="entry name" value="PH_domain"/>
</dbReference>
<dbReference type="GO" id="GO:0005758">
    <property type="term" value="C:mitochondrial intermembrane space"/>
    <property type="evidence" value="ECO:0007669"/>
    <property type="project" value="UniProtKB-SubCell"/>
</dbReference>
<evidence type="ECO:0000313" key="23">
    <source>
        <dbReference type="RefSeq" id="XP_016737176.1"/>
    </source>
</evidence>
<sequence>MVRRGVETEHKILFPLVNTEKERSFFLFKSNHCRACPLFFDSCCLYKFKRSTFLEYNFMDDGFGKIKVIPDHFQVSTPPSEDSLQNRSSPDSQPSTGNSSRSRSSLWSRRKLRRAAFMLNLFSLRGLPWSGADGQEKVQLTAAELESLRSELADIEEREAHLKAQLEHIDEILRSARLSGYLYIRSRWTALPGEPAPIDDIDVDDWLPRFVVLHGQCIFFYLCSTDLSPQDSTLLSDVVEVGPLPNFIREGEGTQYSFYILTRQGLRYECSHVSEVQVDTWLSALRTDCNSQIFRSASRAARSLLSASKASRFYSEGRAVAAAAAVSLGGKVPLLASAYGSTASANASRAWLSGVFALPVAAYMLQEQEVHAAEMERTFIAIKPDGVQRGLISEIISRFERKGFKLVAIKLVVPSKEFAQKHYDDLKERPFFNGLCEFLSSGPVLAMVWEGEGVIKYGRKLIGATDPQKSEPGTIRGDLAVVVGRNIIHGSDGPETAKHEINLWFKPQELVNYTSNAEKWVYGNN</sequence>
<evidence type="ECO:0000256" key="17">
    <source>
        <dbReference type="PROSITE-ProRule" id="PRU00706"/>
    </source>
</evidence>
<evidence type="ECO:0000313" key="22">
    <source>
        <dbReference type="Proteomes" id="UP000818029"/>
    </source>
</evidence>
<feature type="binding site" evidence="17">
    <location>
        <position position="383"/>
    </location>
    <ligand>
        <name>ATP</name>
        <dbReference type="ChEBI" id="CHEBI:30616"/>
    </ligand>
</feature>
<evidence type="ECO:0000256" key="5">
    <source>
        <dbReference type="ARBA" id="ARBA00004569"/>
    </source>
</evidence>
<comment type="function">
    <text evidence="16">Major role in the synthesis of nucleoside triphosphates other than ATP. The ATP gamma phosphate is transferred to the NDP beta phosphate via a ping-pong mechanism, using a phosphorylated active-site intermediate. Shows the highest specificity towards GDP.</text>
</comment>
<keyword evidence="13" id="KW-0067">ATP-binding</keyword>
<feature type="binding site" evidence="17">
    <location>
        <position position="486"/>
    </location>
    <ligand>
        <name>ATP</name>
        <dbReference type="ChEBI" id="CHEBI:30616"/>
    </ligand>
</feature>
<keyword evidence="15" id="KW-0546">Nucleotide metabolism</keyword>
<dbReference type="GO" id="GO:0006228">
    <property type="term" value="P:UTP biosynthetic process"/>
    <property type="evidence" value="ECO:0007669"/>
    <property type="project" value="InterPro"/>
</dbReference>
<evidence type="ECO:0000256" key="15">
    <source>
        <dbReference type="ARBA" id="ARBA00023080"/>
    </source>
</evidence>
<dbReference type="AlphaFoldDB" id="A0A1U8NDV4"/>
<dbReference type="CDD" id="cd00821">
    <property type="entry name" value="PH"/>
    <property type="match status" value="1"/>
</dbReference>
<reference evidence="23" key="2">
    <citation type="submission" date="2025-08" db="UniProtKB">
        <authorList>
            <consortium name="RefSeq"/>
        </authorList>
    </citation>
    <scope>IDENTIFICATION</scope>
</reference>
<keyword evidence="10" id="KW-0479">Metal-binding</keyword>
<dbReference type="PROSITE" id="PS50003">
    <property type="entry name" value="PH_DOMAIN"/>
    <property type="match status" value="1"/>
</dbReference>
<dbReference type="SUPFAM" id="SSF50729">
    <property type="entry name" value="PH domain-like"/>
    <property type="match status" value="1"/>
</dbReference>
<feature type="binding site" evidence="17">
    <location>
        <position position="476"/>
    </location>
    <ligand>
        <name>ATP</name>
        <dbReference type="ChEBI" id="CHEBI:30616"/>
    </ligand>
</feature>
<dbReference type="InterPro" id="IPR023005">
    <property type="entry name" value="Nucleoside_diP_kinase_AS"/>
</dbReference>
<organism evidence="22 23">
    <name type="scientific">Gossypium hirsutum</name>
    <name type="common">Upland cotton</name>
    <name type="synonym">Gossypium mexicanum</name>
    <dbReference type="NCBI Taxonomy" id="3635"/>
    <lineage>
        <taxon>Eukaryota</taxon>
        <taxon>Viridiplantae</taxon>
        <taxon>Streptophyta</taxon>
        <taxon>Embryophyta</taxon>
        <taxon>Tracheophyta</taxon>
        <taxon>Spermatophyta</taxon>
        <taxon>Magnoliopsida</taxon>
        <taxon>eudicotyledons</taxon>
        <taxon>Gunneridae</taxon>
        <taxon>Pentapetalae</taxon>
        <taxon>rosids</taxon>
        <taxon>malvids</taxon>
        <taxon>Malvales</taxon>
        <taxon>Malvaceae</taxon>
        <taxon>Malvoideae</taxon>
        <taxon>Gossypium</taxon>
    </lineage>
</organism>
<evidence type="ECO:0000256" key="6">
    <source>
        <dbReference type="ARBA" id="ARBA00008142"/>
    </source>
</evidence>
<evidence type="ECO:0000256" key="12">
    <source>
        <dbReference type="ARBA" id="ARBA00022777"/>
    </source>
</evidence>
<evidence type="ECO:0000256" key="19">
    <source>
        <dbReference type="SAM" id="Coils"/>
    </source>
</evidence>
<evidence type="ECO:0000256" key="4">
    <source>
        <dbReference type="ARBA" id="ARBA00004456"/>
    </source>
</evidence>
<dbReference type="GO" id="GO:0005524">
    <property type="term" value="F:ATP binding"/>
    <property type="evidence" value="ECO:0007669"/>
    <property type="project" value="UniProtKB-KW"/>
</dbReference>
<keyword evidence="14" id="KW-0460">Magnesium</keyword>
<dbReference type="NCBIfam" id="NF001908">
    <property type="entry name" value="PRK00668.1"/>
    <property type="match status" value="1"/>
</dbReference>
<dbReference type="FunFam" id="3.30.70.141:FF:000005">
    <property type="entry name" value="Nucleoside diphosphate kinase"/>
    <property type="match status" value="1"/>
</dbReference>
<evidence type="ECO:0000256" key="9">
    <source>
        <dbReference type="ARBA" id="ARBA00022679"/>
    </source>
</evidence>
<evidence type="ECO:0000256" key="14">
    <source>
        <dbReference type="ARBA" id="ARBA00022842"/>
    </source>
</evidence>
<evidence type="ECO:0000256" key="20">
    <source>
        <dbReference type="SAM" id="MobiDB-lite"/>
    </source>
</evidence>
<comment type="catalytic activity">
    <reaction evidence="1">
        <text>a 2'-deoxyribonucleoside 5'-diphosphate + ATP = a 2'-deoxyribonucleoside 5'-triphosphate + ADP</text>
        <dbReference type="Rhea" id="RHEA:44640"/>
        <dbReference type="ChEBI" id="CHEBI:30616"/>
        <dbReference type="ChEBI" id="CHEBI:61560"/>
        <dbReference type="ChEBI" id="CHEBI:73316"/>
        <dbReference type="ChEBI" id="CHEBI:456216"/>
        <dbReference type="EC" id="2.7.4.6"/>
    </reaction>
</comment>
<dbReference type="GO" id="GO:0004550">
    <property type="term" value="F:nucleoside diphosphate kinase activity"/>
    <property type="evidence" value="ECO:0007669"/>
    <property type="project" value="UniProtKB-EC"/>
</dbReference>
<dbReference type="PROSITE" id="PS00469">
    <property type="entry name" value="NDPK"/>
    <property type="match status" value="1"/>
</dbReference>
<dbReference type="InterPro" id="IPR001564">
    <property type="entry name" value="Nucleoside_diP_kinase"/>
</dbReference>
<dbReference type="PaxDb" id="3635-A0A1U8NDV4"/>
<dbReference type="OrthoDB" id="1676529at2759"/>
<dbReference type="SUPFAM" id="SSF54919">
    <property type="entry name" value="Nucleoside diphosphate kinase, NDK"/>
    <property type="match status" value="1"/>
</dbReference>
<feature type="binding site" evidence="17">
    <location>
        <position position="465"/>
    </location>
    <ligand>
        <name>ATP</name>
        <dbReference type="ChEBI" id="CHEBI:30616"/>
    </ligand>
</feature>
<evidence type="ECO:0000256" key="11">
    <source>
        <dbReference type="ARBA" id="ARBA00022741"/>
    </source>
</evidence>
<keyword evidence="12" id="KW-0418">Kinase</keyword>
<dbReference type="PANTHER" id="PTHR34837">
    <property type="entry name" value="OS05G0595500 PROTEIN"/>
    <property type="match status" value="1"/>
</dbReference>
<proteinExistence type="inferred from homology"/>
<dbReference type="SMART" id="SM00562">
    <property type="entry name" value="NDK"/>
    <property type="match status" value="1"/>
</dbReference>
<feature type="domain" description="PH" evidence="21">
    <location>
        <begin position="175"/>
        <end position="290"/>
    </location>
</feature>
<dbReference type="Gene3D" id="3.30.70.141">
    <property type="entry name" value="Nucleoside diphosphate kinase-like domain"/>
    <property type="match status" value="1"/>
</dbReference>
<evidence type="ECO:0000256" key="18">
    <source>
        <dbReference type="RuleBase" id="RU004011"/>
    </source>
</evidence>
<evidence type="ECO:0000256" key="7">
    <source>
        <dbReference type="ARBA" id="ARBA00011643"/>
    </source>
</evidence>
<evidence type="ECO:0000256" key="10">
    <source>
        <dbReference type="ARBA" id="ARBA00022723"/>
    </source>
</evidence>
<keyword evidence="19" id="KW-0175">Coiled coil</keyword>
<dbReference type="Proteomes" id="UP000818029">
    <property type="component" value="Chromosome A12"/>
</dbReference>
<dbReference type="PRINTS" id="PR01243">
    <property type="entry name" value="NUCDPKINASE"/>
</dbReference>
<evidence type="ECO:0000256" key="3">
    <source>
        <dbReference type="ARBA" id="ARBA00001946"/>
    </source>
</evidence>
<dbReference type="RefSeq" id="XP_016737176.1">
    <property type="nucleotide sequence ID" value="XM_016881687.2"/>
</dbReference>
<evidence type="ECO:0000256" key="1">
    <source>
        <dbReference type="ARBA" id="ARBA00000082"/>
    </source>
</evidence>
<feature type="binding site" evidence="17">
    <location>
        <position position="431"/>
    </location>
    <ligand>
        <name>ATP</name>
        <dbReference type="ChEBI" id="CHEBI:30616"/>
    </ligand>
</feature>
<evidence type="ECO:0000259" key="21">
    <source>
        <dbReference type="PROSITE" id="PS50003"/>
    </source>
</evidence>
<gene>
    <name evidence="23" type="primary">LOC107947125</name>
</gene>
<dbReference type="KEGG" id="ghi:107947125"/>
<dbReference type="GeneID" id="107947125"/>
<keyword evidence="11" id="KW-0547">Nucleotide-binding</keyword>
<dbReference type="InterPro" id="IPR036850">
    <property type="entry name" value="NDK-like_dom_sf"/>
</dbReference>
<comment type="catalytic activity">
    <reaction evidence="2">
        <text>a ribonucleoside 5'-diphosphate + ATP = a ribonucleoside 5'-triphosphate + ADP</text>
        <dbReference type="Rhea" id="RHEA:18113"/>
        <dbReference type="ChEBI" id="CHEBI:30616"/>
        <dbReference type="ChEBI" id="CHEBI:57930"/>
        <dbReference type="ChEBI" id="CHEBI:61557"/>
        <dbReference type="ChEBI" id="CHEBI:456216"/>
        <dbReference type="EC" id="2.7.4.6"/>
    </reaction>
</comment>
<comment type="subunit">
    <text evidence="7">Homohexamer.</text>
</comment>
<reference evidence="22" key="1">
    <citation type="journal article" date="2020" name="Nat. Genet.">
        <title>Genomic diversifications of five Gossypium allopolyploid species and their impact on cotton improvement.</title>
        <authorList>
            <person name="Chen Z.J."/>
            <person name="Sreedasyam A."/>
            <person name="Ando A."/>
            <person name="Song Q."/>
            <person name="De Santiago L.M."/>
            <person name="Hulse-Kemp A.M."/>
            <person name="Ding M."/>
            <person name="Ye W."/>
            <person name="Kirkbride R.C."/>
            <person name="Jenkins J."/>
            <person name="Plott C."/>
            <person name="Lovell J."/>
            <person name="Lin Y.M."/>
            <person name="Vaughn R."/>
            <person name="Liu B."/>
            <person name="Simpson S."/>
            <person name="Scheffler B.E."/>
            <person name="Wen L."/>
            <person name="Saski C.A."/>
            <person name="Grover C.E."/>
            <person name="Hu G."/>
            <person name="Conover J.L."/>
            <person name="Carlson J.W."/>
            <person name="Shu S."/>
            <person name="Boston L.B."/>
            <person name="Williams M."/>
            <person name="Peterson D.G."/>
            <person name="McGee K."/>
            <person name="Jones D.C."/>
            <person name="Wendel J.F."/>
            <person name="Stelly D.M."/>
            <person name="Grimwood J."/>
            <person name="Schmutz J."/>
        </authorList>
    </citation>
    <scope>NUCLEOTIDE SEQUENCE [LARGE SCALE GENOMIC DNA]</scope>
    <source>
        <strain evidence="22">cv. TM-1</strain>
    </source>
</reference>
<feature type="active site" description="Pros-phosphohistidine intermediate" evidence="17">
    <location>
        <position position="489"/>
    </location>
</feature>
<evidence type="ECO:0000256" key="13">
    <source>
        <dbReference type="ARBA" id="ARBA00022840"/>
    </source>
</evidence>
<dbReference type="SMART" id="SM00233">
    <property type="entry name" value="PH"/>
    <property type="match status" value="1"/>
</dbReference>
<name>A0A1U8NDV4_GOSHI</name>
<dbReference type="PROSITE" id="PS51374">
    <property type="entry name" value="NDPK_LIKE"/>
    <property type="match status" value="1"/>
</dbReference>
<protein>
    <recommendedName>
        <fullName evidence="8">nucleoside-diphosphate kinase</fullName>
        <ecNumber evidence="8">2.7.4.6</ecNumber>
    </recommendedName>
</protein>